<dbReference type="PANTHER" id="PTHR43428">
    <property type="entry name" value="ARSENATE REDUCTASE"/>
    <property type="match status" value="1"/>
</dbReference>
<keyword evidence="1" id="KW-0059">Arsenical resistance</keyword>
<gene>
    <name evidence="3" type="ORF">KGD83_08855</name>
</gene>
<dbReference type="PANTHER" id="PTHR43428:SF1">
    <property type="entry name" value="ARSENATE REDUCTASE"/>
    <property type="match status" value="1"/>
</dbReference>
<dbReference type="EMBL" id="CP074132">
    <property type="protein sequence ID" value="QUX30598.1"/>
    <property type="molecule type" value="Genomic_DNA"/>
</dbReference>
<keyword evidence="4" id="KW-1185">Reference proteome</keyword>
<evidence type="ECO:0000259" key="2">
    <source>
        <dbReference type="SMART" id="SM00226"/>
    </source>
</evidence>
<protein>
    <submittedName>
        <fullName evidence="3">Arsenate reductase ArsC</fullName>
    </submittedName>
</protein>
<organism evidence="3 4">
    <name type="scientific">Nocardiopsis akebiae</name>
    <dbReference type="NCBI Taxonomy" id="2831968"/>
    <lineage>
        <taxon>Bacteria</taxon>
        <taxon>Bacillati</taxon>
        <taxon>Actinomycetota</taxon>
        <taxon>Actinomycetes</taxon>
        <taxon>Streptosporangiales</taxon>
        <taxon>Nocardiopsidaceae</taxon>
        <taxon>Nocardiopsis</taxon>
    </lineage>
</organism>
<accession>A0ABX8CC49</accession>
<sequence length="218" mass="23432">MATPEPQSLLHERVNVGAARLATRHQGRFSIETVQALILDSYQRLAATARVITHLNVLAERLATERLDALASIQQVSHDRPPRVLFVCTQNSGRSQIAAALLAHRATEPITVSSADTEHVADVEPNLARVLQEVGVDLGPAYPKPLTQEVVEAADVVVTLGCGDACPVVPGKRYLDWPTADPHGASIEDLRHIRDTINTHVGGLVAFLASPSITAETK</sequence>
<dbReference type="Pfam" id="PF21234">
    <property type="entry name" value="Phosphatase-like_N"/>
    <property type="match status" value="1"/>
</dbReference>
<name>A0ABX8CC49_9ACTN</name>
<dbReference type="Gene3D" id="3.40.50.2300">
    <property type="match status" value="1"/>
</dbReference>
<proteinExistence type="predicted"/>
<dbReference type="SUPFAM" id="SSF52788">
    <property type="entry name" value="Phosphotyrosine protein phosphatases I"/>
    <property type="match status" value="1"/>
</dbReference>
<dbReference type="InterPro" id="IPR036196">
    <property type="entry name" value="Ptyr_pPase_sf"/>
</dbReference>
<dbReference type="SMART" id="SM00226">
    <property type="entry name" value="LMWPc"/>
    <property type="match status" value="1"/>
</dbReference>
<feature type="domain" description="Phosphotyrosine protein phosphatase I" evidence="2">
    <location>
        <begin position="82"/>
        <end position="207"/>
    </location>
</feature>
<dbReference type="Gene3D" id="1.10.8.1060">
    <property type="entry name" value="Corynebacterium glutamicum thioredoxin-dependent arsenate reductase, N-terminal domain"/>
    <property type="match status" value="1"/>
</dbReference>
<dbReference type="RefSeq" id="WP_212643349.1">
    <property type="nucleotide sequence ID" value="NZ_CP074132.1"/>
</dbReference>
<dbReference type="Pfam" id="PF01451">
    <property type="entry name" value="LMWPc"/>
    <property type="match status" value="1"/>
</dbReference>
<dbReference type="NCBIfam" id="NF046112">
    <property type="entry name" value="MSMEG_6209_Nter"/>
    <property type="match status" value="1"/>
</dbReference>
<dbReference type="InterPro" id="IPR023485">
    <property type="entry name" value="Ptyr_pPase"/>
</dbReference>
<evidence type="ECO:0000313" key="3">
    <source>
        <dbReference type="EMBL" id="QUX30598.1"/>
    </source>
</evidence>
<evidence type="ECO:0000313" key="4">
    <source>
        <dbReference type="Proteomes" id="UP000678016"/>
    </source>
</evidence>
<dbReference type="Proteomes" id="UP000678016">
    <property type="component" value="Chromosome"/>
</dbReference>
<evidence type="ECO:0000256" key="1">
    <source>
        <dbReference type="ARBA" id="ARBA00022849"/>
    </source>
</evidence>
<reference evidence="4" key="1">
    <citation type="submission" date="2021-05" db="EMBL/GenBank/DDBJ databases">
        <title>Direct Submission.</title>
        <authorList>
            <person name="Li K."/>
            <person name="Gao J."/>
        </authorList>
    </citation>
    <scope>NUCLEOTIDE SEQUENCE [LARGE SCALE GENOMIC DNA]</scope>
    <source>
        <strain evidence="4">HDS12</strain>
    </source>
</reference>
<dbReference type="InterPro" id="IPR048716">
    <property type="entry name" value="Phosphatase-like_N"/>
</dbReference>